<dbReference type="Proteomes" id="UP000547444">
    <property type="component" value="Unassembled WGS sequence"/>
</dbReference>
<organism evidence="1 2">
    <name type="scientific">Mycolicibacterium fluoranthenivorans</name>
    <dbReference type="NCBI Taxonomy" id="258505"/>
    <lineage>
        <taxon>Bacteria</taxon>
        <taxon>Bacillati</taxon>
        <taxon>Actinomycetota</taxon>
        <taxon>Actinomycetes</taxon>
        <taxon>Mycobacteriales</taxon>
        <taxon>Mycobacteriaceae</taxon>
        <taxon>Mycolicibacterium</taxon>
    </lineage>
</organism>
<protein>
    <submittedName>
        <fullName evidence="1">Uncharacterized protein</fullName>
    </submittedName>
</protein>
<dbReference type="EMBL" id="JAANOW010000001">
    <property type="protein sequence ID" value="NIH94900.1"/>
    <property type="molecule type" value="Genomic_DNA"/>
</dbReference>
<evidence type="ECO:0000313" key="2">
    <source>
        <dbReference type="Proteomes" id="UP000547444"/>
    </source>
</evidence>
<keyword evidence="2" id="KW-1185">Reference proteome</keyword>
<comment type="caution">
    <text evidence="1">The sequence shown here is derived from an EMBL/GenBank/DDBJ whole genome shotgun (WGS) entry which is preliminary data.</text>
</comment>
<accession>A0A7X5ZCD9</accession>
<dbReference type="Gene3D" id="1.10.3380.20">
    <property type="match status" value="1"/>
</dbReference>
<name>A0A7X5ZCD9_9MYCO</name>
<reference evidence="1 2" key="1">
    <citation type="submission" date="2020-03" db="EMBL/GenBank/DDBJ databases">
        <title>Sequencing the genomes of 1000 actinobacteria strains.</title>
        <authorList>
            <person name="Klenk H.-P."/>
        </authorList>
    </citation>
    <scope>NUCLEOTIDE SEQUENCE [LARGE SCALE GENOMIC DNA]</scope>
    <source>
        <strain evidence="1 2">DSM 44556</strain>
    </source>
</reference>
<proteinExistence type="predicted"/>
<dbReference type="AlphaFoldDB" id="A0A7X5ZCD9"/>
<gene>
    <name evidence="1" type="ORF">FHU31_001856</name>
</gene>
<evidence type="ECO:0000313" key="1">
    <source>
        <dbReference type="EMBL" id="NIH94900.1"/>
    </source>
</evidence>
<sequence length="207" mass="22417">MQAGNLGRTTVLAQQQVDRRPLRALQTTARDTKTIASRAKKAASTIFFINGIEMSALETNLNQHVWGRPAMAGVVRAVADRTRDLLPAVGAVLIELYAAHVSEIQDLVSRTITRLEFGIPPELIDLAQLGLGLNRQQLLALKHLGLTELQEVVDADTESLSEVVAGKKVSMAMKESSLVVAETLQAACRTAIEKRATTQIDLSPPTE</sequence>
<dbReference type="RefSeq" id="WP_167157671.1">
    <property type="nucleotide sequence ID" value="NZ_JAANOW010000001.1"/>
</dbReference>